<keyword evidence="3" id="KW-1185">Reference proteome</keyword>
<proteinExistence type="predicted"/>
<sequence length="470" mass="53282">MKSFIRSVEREVCEYCIAFERECFYMEREKEKEYATLVREVERVLHLAATAIAKEEKPTSVQSSGKAEESVARKDLTDRSSHKCTVPTISSVKKLEYPLRRSTKPRYIPAHLKAPYKTESCKTKKTSKVCPMHVYHNQASTISTIRPVAICPEVNSFVFPHEQSNETKKQSKTRAVVAPNFADFPKDYKTVETTPSLPANRNPRCACKIKIISKLENELNKSIQHLQCVMRQHVHLAEFKNIEKHGKAFCLHCFGGGGRRGLENFMRFACSKLANFSDEFRQHLMQIDPNESDSSQREWIQSMAVRMLKLHHVLRSLCSSAPHEPSNYSDSAIGTASAPDDVSQWIETNRTQIPSSFDNPILRSYLILGPVPSGFTRSRLSALSITPGLCVFNGSAQDQTRFLKLWSEAESVNLDTKLLAAFQRQLPALKTELDNHTEHRASKYRELYGLICGASPVALKDKFAYESMNV</sequence>
<feature type="region of interest" description="Disordered" evidence="1">
    <location>
        <begin position="56"/>
        <end position="76"/>
    </location>
</feature>
<evidence type="ECO:0000313" key="2">
    <source>
        <dbReference type="EMBL" id="THD22634.1"/>
    </source>
</evidence>
<evidence type="ECO:0000313" key="3">
    <source>
        <dbReference type="Proteomes" id="UP000230066"/>
    </source>
</evidence>
<reference evidence="2" key="1">
    <citation type="submission" date="2019-03" db="EMBL/GenBank/DDBJ databases">
        <title>Improved annotation for the trematode Fasciola hepatica.</title>
        <authorList>
            <person name="Choi Y.-J."/>
            <person name="Martin J."/>
            <person name="Mitreva M."/>
        </authorList>
    </citation>
    <scope>NUCLEOTIDE SEQUENCE [LARGE SCALE GENOMIC DNA]</scope>
</reference>
<dbReference type="AlphaFoldDB" id="A0A4E0R8Z5"/>
<name>A0A4E0R8Z5_FASHE</name>
<comment type="caution">
    <text evidence="2">The sequence shown here is derived from an EMBL/GenBank/DDBJ whole genome shotgun (WGS) entry which is preliminary data.</text>
</comment>
<feature type="compositionally biased region" description="Basic and acidic residues" evidence="1">
    <location>
        <begin position="66"/>
        <end position="76"/>
    </location>
</feature>
<dbReference type="Proteomes" id="UP000230066">
    <property type="component" value="Unassembled WGS sequence"/>
</dbReference>
<accession>A0A4E0R8Z5</accession>
<organism evidence="2 3">
    <name type="scientific">Fasciola hepatica</name>
    <name type="common">Liver fluke</name>
    <dbReference type="NCBI Taxonomy" id="6192"/>
    <lineage>
        <taxon>Eukaryota</taxon>
        <taxon>Metazoa</taxon>
        <taxon>Spiralia</taxon>
        <taxon>Lophotrochozoa</taxon>
        <taxon>Platyhelminthes</taxon>
        <taxon>Trematoda</taxon>
        <taxon>Digenea</taxon>
        <taxon>Plagiorchiida</taxon>
        <taxon>Echinostomata</taxon>
        <taxon>Echinostomatoidea</taxon>
        <taxon>Fasciolidae</taxon>
        <taxon>Fasciola</taxon>
    </lineage>
</organism>
<evidence type="ECO:0000256" key="1">
    <source>
        <dbReference type="SAM" id="MobiDB-lite"/>
    </source>
</evidence>
<dbReference type="EMBL" id="JXXN02002629">
    <property type="protein sequence ID" value="THD22634.1"/>
    <property type="molecule type" value="Genomic_DNA"/>
</dbReference>
<gene>
    <name evidence="2" type="ORF">D915_006661</name>
</gene>
<protein>
    <submittedName>
        <fullName evidence="2">Uncharacterized protein</fullName>
    </submittedName>
</protein>